<organism evidence="8 9">
    <name type="scientific">Achlya hypogyna</name>
    <name type="common">Oomycete</name>
    <name type="synonym">Protoachlya hypogyna</name>
    <dbReference type="NCBI Taxonomy" id="1202772"/>
    <lineage>
        <taxon>Eukaryota</taxon>
        <taxon>Sar</taxon>
        <taxon>Stramenopiles</taxon>
        <taxon>Oomycota</taxon>
        <taxon>Saprolegniomycetes</taxon>
        <taxon>Saprolegniales</taxon>
        <taxon>Achlyaceae</taxon>
        <taxon>Achlya</taxon>
    </lineage>
</organism>
<feature type="chain" id="PRO_5012867847" description="RING-type domain-containing protein" evidence="5">
    <location>
        <begin position="17"/>
        <end position="259"/>
    </location>
</feature>
<dbReference type="EMBL" id="JNBR01002865">
    <property type="protein sequence ID" value="OQR80873.1"/>
    <property type="molecule type" value="Genomic_DNA"/>
</dbReference>
<dbReference type="InterPro" id="IPR036871">
    <property type="entry name" value="PX_dom_sf"/>
</dbReference>
<evidence type="ECO:0000256" key="5">
    <source>
        <dbReference type="SAM" id="SignalP"/>
    </source>
</evidence>
<dbReference type="OrthoDB" id="3365801at2759"/>
<dbReference type="PANTHER" id="PTHR22763:SF162">
    <property type="entry name" value="TRANSMEMBRANE E3 UBIQUITIN-PROTEIN LIGASE 1"/>
    <property type="match status" value="1"/>
</dbReference>
<keyword evidence="9" id="KW-1185">Reference proteome</keyword>
<proteinExistence type="predicted"/>
<sequence length="259" mass="28496">MITSLFAVYMTSAVIAAKVPSLKVHVPKAAHAHHLPRVHGLGAAKTTTRTKGNLAGADSFMSYVLLAVCPRTKAWWIFHRRYSHFHALRKELVTLRRLCQPVAGLQCLLRALDGALTAAFPRKRLLVTVTSPTVVAERLHSLQLFAAQLTLLRAVCSTEETKGLTHEALGILHHIGALMDSFLQAPAHLRHLRNTEGLFKASSKDDCSICLEPVGSDWSSPTLVLPCHHRFHELCLAKWFETEPTCPLCRATATHGTVA</sequence>
<dbReference type="Proteomes" id="UP000243579">
    <property type="component" value="Unassembled WGS sequence"/>
</dbReference>
<evidence type="ECO:0000256" key="4">
    <source>
        <dbReference type="PROSITE-ProRule" id="PRU00175"/>
    </source>
</evidence>
<feature type="signal peptide" evidence="5">
    <location>
        <begin position="1"/>
        <end position="16"/>
    </location>
</feature>
<reference evidence="8 9" key="1">
    <citation type="journal article" date="2014" name="Genome Biol. Evol.">
        <title>The secreted proteins of Achlya hypogyna and Thraustotheca clavata identify the ancestral oomycete secretome and reveal gene acquisitions by horizontal gene transfer.</title>
        <authorList>
            <person name="Misner I."/>
            <person name="Blouin N."/>
            <person name="Leonard G."/>
            <person name="Richards T.A."/>
            <person name="Lane C.E."/>
        </authorList>
    </citation>
    <scope>NUCLEOTIDE SEQUENCE [LARGE SCALE GENOMIC DNA]</scope>
    <source>
        <strain evidence="8 9">ATCC 48635</strain>
    </source>
</reference>
<dbReference type="InterPro" id="IPR001683">
    <property type="entry name" value="PX_dom"/>
</dbReference>
<comment type="caution">
    <text evidence="8">The sequence shown here is derived from an EMBL/GenBank/DDBJ whole genome shotgun (WGS) entry which is preliminary data.</text>
</comment>
<dbReference type="InterPro" id="IPR013083">
    <property type="entry name" value="Znf_RING/FYVE/PHD"/>
</dbReference>
<dbReference type="CDD" id="cd16448">
    <property type="entry name" value="RING-H2"/>
    <property type="match status" value="1"/>
</dbReference>
<feature type="domain" description="RING-type" evidence="6">
    <location>
        <begin position="207"/>
        <end position="250"/>
    </location>
</feature>
<dbReference type="Pfam" id="PF00787">
    <property type="entry name" value="PX"/>
    <property type="match status" value="1"/>
</dbReference>
<keyword evidence="3" id="KW-0862">Zinc</keyword>
<evidence type="ECO:0000259" key="7">
    <source>
        <dbReference type="PROSITE" id="PS50195"/>
    </source>
</evidence>
<dbReference type="Pfam" id="PF13639">
    <property type="entry name" value="zf-RING_2"/>
    <property type="match status" value="1"/>
</dbReference>
<dbReference type="InterPro" id="IPR050731">
    <property type="entry name" value="HRD1_E3_ubiq-ligases"/>
</dbReference>
<evidence type="ECO:0008006" key="10">
    <source>
        <dbReference type="Google" id="ProtNLM"/>
    </source>
</evidence>
<dbReference type="SMART" id="SM00184">
    <property type="entry name" value="RING"/>
    <property type="match status" value="1"/>
</dbReference>
<dbReference type="Gene3D" id="3.30.1520.10">
    <property type="entry name" value="Phox-like domain"/>
    <property type="match status" value="1"/>
</dbReference>
<dbReference type="PROSITE" id="PS50195">
    <property type="entry name" value="PX"/>
    <property type="match status" value="1"/>
</dbReference>
<dbReference type="SUPFAM" id="SSF57850">
    <property type="entry name" value="RING/U-box"/>
    <property type="match status" value="1"/>
</dbReference>
<dbReference type="GO" id="GO:0008270">
    <property type="term" value="F:zinc ion binding"/>
    <property type="evidence" value="ECO:0007669"/>
    <property type="project" value="UniProtKB-KW"/>
</dbReference>
<name>A0A1V9Y578_ACHHY</name>
<dbReference type="Gene3D" id="3.30.40.10">
    <property type="entry name" value="Zinc/RING finger domain, C3HC4 (zinc finger)"/>
    <property type="match status" value="1"/>
</dbReference>
<dbReference type="GO" id="GO:0043161">
    <property type="term" value="P:proteasome-mediated ubiquitin-dependent protein catabolic process"/>
    <property type="evidence" value="ECO:0007669"/>
    <property type="project" value="TreeGrafter"/>
</dbReference>
<evidence type="ECO:0000256" key="2">
    <source>
        <dbReference type="ARBA" id="ARBA00022771"/>
    </source>
</evidence>
<keyword evidence="5" id="KW-0732">Signal</keyword>
<evidence type="ECO:0000313" key="8">
    <source>
        <dbReference type="EMBL" id="OQR80873.1"/>
    </source>
</evidence>
<dbReference type="CDD" id="cd06093">
    <property type="entry name" value="PX_domain"/>
    <property type="match status" value="1"/>
</dbReference>
<accession>A0A1V9Y578</accession>
<evidence type="ECO:0000259" key="6">
    <source>
        <dbReference type="PROSITE" id="PS50089"/>
    </source>
</evidence>
<dbReference type="InterPro" id="IPR001841">
    <property type="entry name" value="Znf_RING"/>
</dbReference>
<evidence type="ECO:0000313" key="9">
    <source>
        <dbReference type="Proteomes" id="UP000243579"/>
    </source>
</evidence>
<evidence type="ECO:0000256" key="1">
    <source>
        <dbReference type="ARBA" id="ARBA00022723"/>
    </source>
</evidence>
<dbReference type="SUPFAM" id="SSF64268">
    <property type="entry name" value="PX domain"/>
    <property type="match status" value="1"/>
</dbReference>
<dbReference type="GO" id="GO:0061630">
    <property type="term" value="F:ubiquitin protein ligase activity"/>
    <property type="evidence" value="ECO:0007669"/>
    <property type="project" value="TreeGrafter"/>
</dbReference>
<evidence type="ECO:0000256" key="3">
    <source>
        <dbReference type="ARBA" id="ARBA00022833"/>
    </source>
</evidence>
<dbReference type="GO" id="GO:0012505">
    <property type="term" value="C:endomembrane system"/>
    <property type="evidence" value="ECO:0007669"/>
    <property type="project" value="TreeGrafter"/>
</dbReference>
<feature type="domain" description="PX" evidence="7">
    <location>
        <begin position="41"/>
        <end position="189"/>
    </location>
</feature>
<gene>
    <name evidence="8" type="ORF">ACHHYP_20852</name>
</gene>
<keyword evidence="2 4" id="KW-0863">Zinc-finger</keyword>
<dbReference type="AlphaFoldDB" id="A0A1V9Y578"/>
<dbReference type="PROSITE" id="PS50089">
    <property type="entry name" value="ZF_RING_2"/>
    <property type="match status" value="1"/>
</dbReference>
<dbReference type="GO" id="GO:0035091">
    <property type="term" value="F:phosphatidylinositol binding"/>
    <property type="evidence" value="ECO:0007669"/>
    <property type="project" value="InterPro"/>
</dbReference>
<dbReference type="PANTHER" id="PTHR22763">
    <property type="entry name" value="RING ZINC FINGER PROTEIN"/>
    <property type="match status" value="1"/>
</dbReference>
<protein>
    <recommendedName>
        <fullName evidence="10">RING-type domain-containing protein</fullName>
    </recommendedName>
</protein>
<keyword evidence="1" id="KW-0479">Metal-binding</keyword>